<dbReference type="Proteomes" id="UP001049176">
    <property type="component" value="Chromosome 6"/>
</dbReference>
<organism evidence="1 2">
    <name type="scientific">Marasmius oreades</name>
    <name type="common">fairy-ring Marasmius</name>
    <dbReference type="NCBI Taxonomy" id="181124"/>
    <lineage>
        <taxon>Eukaryota</taxon>
        <taxon>Fungi</taxon>
        <taxon>Dikarya</taxon>
        <taxon>Basidiomycota</taxon>
        <taxon>Agaricomycotina</taxon>
        <taxon>Agaricomycetes</taxon>
        <taxon>Agaricomycetidae</taxon>
        <taxon>Agaricales</taxon>
        <taxon>Marasmiineae</taxon>
        <taxon>Marasmiaceae</taxon>
        <taxon>Marasmius</taxon>
    </lineage>
</organism>
<protein>
    <submittedName>
        <fullName evidence="1">Uncharacterized protein</fullName>
    </submittedName>
</protein>
<reference evidence="1" key="1">
    <citation type="journal article" date="2021" name="Genome Biol. Evol.">
        <title>The assembled and annotated genome of the fairy-ring fungus Marasmius oreades.</title>
        <authorList>
            <person name="Hiltunen M."/>
            <person name="Ament-Velasquez S.L."/>
            <person name="Johannesson H."/>
        </authorList>
    </citation>
    <scope>NUCLEOTIDE SEQUENCE</scope>
    <source>
        <strain evidence="1">03SP1</strain>
    </source>
</reference>
<dbReference type="OrthoDB" id="1600564at2759"/>
<comment type="caution">
    <text evidence="1">The sequence shown here is derived from an EMBL/GenBank/DDBJ whole genome shotgun (WGS) entry which is preliminary data.</text>
</comment>
<evidence type="ECO:0000313" key="2">
    <source>
        <dbReference type="Proteomes" id="UP001049176"/>
    </source>
</evidence>
<dbReference type="KEGG" id="more:E1B28_010475"/>
<keyword evidence="2" id="KW-1185">Reference proteome</keyword>
<gene>
    <name evidence="1" type="ORF">E1B28_010475</name>
</gene>
<sequence>MVAQGTSATTLEGNVIAGFNSKLNAKRTSFQTSHSGVETYLYDSYSGFSKILDNPTAYGFRDNSTYGDGADIFWGNNYHPSSYAHKYFAQDVAKVLANTVW</sequence>
<dbReference type="InterPro" id="IPR036514">
    <property type="entry name" value="SGNH_hydro_sf"/>
</dbReference>
<dbReference type="AlphaFoldDB" id="A0A9P7RXC0"/>
<evidence type="ECO:0000313" key="1">
    <source>
        <dbReference type="EMBL" id="KAG7091439.1"/>
    </source>
</evidence>
<accession>A0A9P7RXC0</accession>
<dbReference type="Gene3D" id="3.40.50.1110">
    <property type="entry name" value="SGNH hydrolase"/>
    <property type="match status" value="1"/>
</dbReference>
<proteinExistence type="predicted"/>
<dbReference type="GeneID" id="66079551"/>
<dbReference type="EMBL" id="CM032186">
    <property type="protein sequence ID" value="KAG7091439.1"/>
    <property type="molecule type" value="Genomic_DNA"/>
</dbReference>
<name>A0A9P7RXC0_9AGAR</name>
<dbReference type="RefSeq" id="XP_043007909.1">
    <property type="nucleotide sequence ID" value="XM_043155441.1"/>
</dbReference>